<dbReference type="EMBL" id="DTDH01000146">
    <property type="protein sequence ID" value="HGT98727.1"/>
    <property type="molecule type" value="Genomic_DNA"/>
</dbReference>
<organism evidence="4">
    <name type="scientific">Ignisphaera aggregans</name>
    <dbReference type="NCBI Taxonomy" id="334771"/>
    <lineage>
        <taxon>Archaea</taxon>
        <taxon>Thermoproteota</taxon>
        <taxon>Thermoprotei</taxon>
        <taxon>Desulfurococcales</taxon>
        <taxon>Desulfurococcaceae</taxon>
        <taxon>Ignisphaera</taxon>
    </lineage>
</organism>
<protein>
    <recommendedName>
        <fullName evidence="2">CRISPR type III-associated protein domain-containing protein</fullName>
    </recommendedName>
</protein>
<proteinExistence type="predicted"/>
<evidence type="ECO:0000259" key="2">
    <source>
        <dbReference type="Pfam" id="PF03787"/>
    </source>
</evidence>
<evidence type="ECO:0000256" key="1">
    <source>
        <dbReference type="ARBA" id="ARBA00023118"/>
    </source>
</evidence>
<dbReference type="EMBL" id="DTAU01000042">
    <property type="protein sequence ID" value="HFQ78430.1"/>
    <property type="molecule type" value="Genomic_DNA"/>
</dbReference>
<reference evidence="4" key="1">
    <citation type="journal article" date="2020" name="mSystems">
        <title>Genome- and Community-Level Interaction Insights into Carbon Utilization and Element Cycling Functions of Hydrothermarchaeota in Hydrothermal Sediment.</title>
        <authorList>
            <person name="Zhou Z."/>
            <person name="Liu Y."/>
            <person name="Xu W."/>
            <person name="Pan J."/>
            <person name="Luo Z.H."/>
            <person name="Li M."/>
        </authorList>
    </citation>
    <scope>NUCLEOTIDE SEQUENCE [LARGE SCALE GENOMIC DNA]</scope>
    <source>
        <strain evidence="3">SpSt-629</strain>
        <strain evidence="4">SpSt-688</strain>
    </source>
</reference>
<keyword evidence="1" id="KW-0051">Antiviral defense</keyword>
<dbReference type="AlphaFoldDB" id="A0A7J3MYW4"/>
<sequence length="406" mass="47255">MNKTVLTLKLRNTTPLLVGWYDPYKQDRVGIRVPEIKGLWRWWCRAFIAGAMYDQGMLCGREDKNVYLLPRDEELKAISCFVGKILGLGYAGKEGAESSRFRLSVKDYMNIKIVDFRKNIEYQRIKLLTLKQKIEGIYPGCIFTLNVEKVREKYKDAEDLALKILIVFLQLSGIGKGGRRGLGSQDIIFIEPENILGNSGKDVKKLIGQTYEDSVKIVNKYIEAVNVECKTRIEGCKQSLNKRLPPLPVISRDKFKLFKVDSKDYRNLDFLYIHQFFVRTERCKVLQKRSICWDDLRKELRAWFLGLPRKQRGTGYEILVSGVVRRPSPIFIAYHGRDNVFGQGTLISVFLSGDWPKELEWKGGDDEPKIINIDENKIKEAYEVFINEFEGYLYRRGLKLEEIMWY</sequence>
<evidence type="ECO:0000313" key="3">
    <source>
        <dbReference type="EMBL" id="HFQ78430.1"/>
    </source>
</evidence>
<dbReference type="GO" id="GO:0051607">
    <property type="term" value="P:defense response to virus"/>
    <property type="evidence" value="ECO:0007669"/>
    <property type="project" value="UniProtKB-KW"/>
</dbReference>
<accession>A0A7J3MYW4</accession>
<dbReference type="Pfam" id="PF03787">
    <property type="entry name" value="RAMPs"/>
    <property type="match status" value="1"/>
</dbReference>
<dbReference type="InterPro" id="IPR005537">
    <property type="entry name" value="RAMP_III_fam"/>
</dbReference>
<evidence type="ECO:0000313" key="4">
    <source>
        <dbReference type="EMBL" id="HGT98727.1"/>
    </source>
</evidence>
<name>A0A7J3MYW4_9CREN</name>
<gene>
    <name evidence="3" type="ORF">ENT99_01835</name>
    <name evidence="4" type="ORF">ENU64_04780</name>
</gene>
<feature type="domain" description="CRISPR type III-associated protein" evidence="2">
    <location>
        <begin position="10"/>
        <end position="184"/>
    </location>
</feature>
<comment type="caution">
    <text evidence="4">The sequence shown here is derived from an EMBL/GenBank/DDBJ whole genome shotgun (WGS) entry which is preliminary data.</text>
</comment>